<keyword evidence="1" id="KW-0175">Coiled coil</keyword>
<gene>
    <name evidence="3" type="ORF">LEL_10573</name>
</gene>
<proteinExistence type="predicted"/>
<organism evidence="3 4">
    <name type="scientific">Akanthomyces lecanii RCEF 1005</name>
    <dbReference type="NCBI Taxonomy" id="1081108"/>
    <lineage>
        <taxon>Eukaryota</taxon>
        <taxon>Fungi</taxon>
        <taxon>Dikarya</taxon>
        <taxon>Ascomycota</taxon>
        <taxon>Pezizomycotina</taxon>
        <taxon>Sordariomycetes</taxon>
        <taxon>Hypocreomycetidae</taxon>
        <taxon>Hypocreales</taxon>
        <taxon>Cordycipitaceae</taxon>
        <taxon>Akanthomyces</taxon>
        <taxon>Cordyceps confragosa</taxon>
    </lineage>
</organism>
<evidence type="ECO:0008006" key="5">
    <source>
        <dbReference type="Google" id="ProtNLM"/>
    </source>
</evidence>
<feature type="compositionally biased region" description="Polar residues" evidence="2">
    <location>
        <begin position="44"/>
        <end position="53"/>
    </location>
</feature>
<keyword evidence="4" id="KW-1185">Reference proteome</keyword>
<accession>A0A167XLL9</accession>
<dbReference type="EMBL" id="AZHF01000014">
    <property type="protein sequence ID" value="OAA65126.1"/>
    <property type="molecule type" value="Genomic_DNA"/>
</dbReference>
<feature type="region of interest" description="Disordered" evidence="2">
    <location>
        <begin position="26"/>
        <end position="55"/>
    </location>
</feature>
<protein>
    <recommendedName>
        <fullName evidence="5">Ubiquinol-cytochrome-c reductase cytochrome c1</fullName>
    </recommendedName>
</protein>
<dbReference type="OrthoDB" id="5324651at2759"/>
<feature type="coiled-coil region" evidence="1">
    <location>
        <begin position="192"/>
        <end position="237"/>
    </location>
</feature>
<reference evidence="3 4" key="1">
    <citation type="journal article" date="2016" name="Genome Biol. Evol.">
        <title>Divergent and convergent evolution of fungal pathogenicity.</title>
        <authorList>
            <person name="Shang Y."/>
            <person name="Xiao G."/>
            <person name="Zheng P."/>
            <person name="Cen K."/>
            <person name="Zhan S."/>
            <person name="Wang C."/>
        </authorList>
    </citation>
    <scope>NUCLEOTIDE SEQUENCE [LARGE SCALE GENOMIC DNA]</scope>
    <source>
        <strain evidence="3 4">RCEF 1005</strain>
    </source>
</reference>
<dbReference type="AlphaFoldDB" id="A0A167XLL9"/>
<feature type="compositionally biased region" description="Acidic residues" evidence="2">
    <location>
        <begin position="31"/>
        <end position="41"/>
    </location>
</feature>
<sequence length="283" mass="31642">MPRTPKDVPLWATLSSLPFEPMTATYSSVESENDFDSEEEASTGADSSQTSDSGIVPAIRPPSLYPCFLPSKSQHHVLATTQALLEACCFDFARKWHPDFVLEKQWDSAAAVDLQRWTRILGNMRDTGGFEAAKIDDETARFLLTRIRSLRDATVHRTRTEARDLTQLVRHAQKFCVLLHDEERAAMIGRIRDALDDKIYSLERDKKTLESRTSGLLRSLEEKHALLRRRAEEAVANMLLADIEEVSIAGQALEASITRIVQDSSLDNNDDVGLVTQLSALGT</sequence>
<comment type="caution">
    <text evidence="3">The sequence shown here is derived from an EMBL/GenBank/DDBJ whole genome shotgun (WGS) entry which is preliminary data.</text>
</comment>
<evidence type="ECO:0000256" key="2">
    <source>
        <dbReference type="SAM" id="MobiDB-lite"/>
    </source>
</evidence>
<evidence type="ECO:0000256" key="1">
    <source>
        <dbReference type="SAM" id="Coils"/>
    </source>
</evidence>
<evidence type="ECO:0000313" key="3">
    <source>
        <dbReference type="EMBL" id="OAA65126.1"/>
    </source>
</evidence>
<dbReference type="STRING" id="1081108.A0A167XLL9"/>
<dbReference type="Proteomes" id="UP000076881">
    <property type="component" value="Unassembled WGS sequence"/>
</dbReference>
<evidence type="ECO:0000313" key="4">
    <source>
        <dbReference type="Proteomes" id="UP000076881"/>
    </source>
</evidence>
<name>A0A167XLL9_CORDF</name>